<dbReference type="Proteomes" id="UP001430700">
    <property type="component" value="Unassembled WGS sequence"/>
</dbReference>
<protein>
    <submittedName>
        <fullName evidence="1">Uncharacterized protein</fullName>
    </submittedName>
</protein>
<name>A0ABS8LV63_9FLAO</name>
<gene>
    <name evidence="1" type="ORF">LNQ34_01640</name>
</gene>
<keyword evidence="2" id="KW-1185">Reference proteome</keyword>
<organism evidence="1 2">
    <name type="scientific">Flavobacterium lipolyticum</name>
    <dbReference type="NCBI Taxonomy" id="2893754"/>
    <lineage>
        <taxon>Bacteria</taxon>
        <taxon>Pseudomonadati</taxon>
        <taxon>Bacteroidota</taxon>
        <taxon>Flavobacteriia</taxon>
        <taxon>Flavobacteriales</taxon>
        <taxon>Flavobacteriaceae</taxon>
        <taxon>Flavobacterium</taxon>
    </lineage>
</organism>
<dbReference type="RefSeq" id="WP_229998457.1">
    <property type="nucleotide sequence ID" value="NZ_JAJJMN010000001.1"/>
</dbReference>
<comment type="caution">
    <text evidence="1">The sequence shown here is derived from an EMBL/GenBank/DDBJ whole genome shotgun (WGS) entry which is preliminary data.</text>
</comment>
<evidence type="ECO:0000313" key="1">
    <source>
        <dbReference type="EMBL" id="MCC9016475.1"/>
    </source>
</evidence>
<sequence length="386" mass="44313">MIIKNHTIELKDTSTSEMARFRQIMLSIWRQQIEDDKNEIVMNQYIKLNNLTQPYGDSLILDQVEDILFDPIVNVNGHFYNKDGTFEGKINTTKNKGSVNDVYVCDGKRNEKDTFLNVSKLDITHENFCYIAGVIKSEDSSTFESAAATTQATFNAVKFEKGEKLTIEEQGKFAKKLLSTGYSTAKSKESLKDTENDNLCKNARKGLIHVLQGKKDYSEGAVLWDGIDFADRGVISDRPHPKTGNEGGIHITKELWVKFVNNSEYKPDSNGVLKLNRHTTPEGRLHDKTKEEVLATIPFKKNKSEITPKNDYYDIFNFHPTEDTIWQSSNKKKDIDYYESLGTGRNSGRVLHKATVVLGKHIFWKFYYDSPNNKGYLWKYYMNHKL</sequence>
<proteinExistence type="predicted"/>
<dbReference type="EMBL" id="JAJJMN010000001">
    <property type="protein sequence ID" value="MCC9016475.1"/>
    <property type="molecule type" value="Genomic_DNA"/>
</dbReference>
<evidence type="ECO:0000313" key="2">
    <source>
        <dbReference type="Proteomes" id="UP001430700"/>
    </source>
</evidence>
<accession>A0ABS8LV63</accession>
<reference evidence="1" key="1">
    <citation type="submission" date="2021-11" db="EMBL/GenBank/DDBJ databases">
        <title>Description of novel Flavobacterium species.</title>
        <authorList>
            <person name="Saticioglu I.B."/>
            <person name="Ay H."/>
            <person name="Altun S."/>
            <person name="Duman M."/>
        </authorList>
    </citation>
    <scope>NUCLEOTIDE SEQUENCE</scope>
    <source>
        <strain evidence="1">F-126</strain>
    </source>
</reference>